<feature type="domain" description="RNA polymerase sigma factor 70 region 4 type 2" evidence="9">
    <location>
        <begin position="144"/>
        <end position="195"/>
    </location>
</feature>
<dbReference type="InterPro" id="IPR013325">
    <property type="entry name" value="RNA_pol_sigma_r2"/>
</dbReference>
<dbReference type="Pfam" id="PF04542">
    <property type="entry name" value="Sigma70_r2"/>
    <property type="match status" value="1"/>
</dbReference>
<dbReference type="InterPro" id="IPR007627">
    <property type="entry name" value="RNA_pol_sigma70_r2"/>
</dbReference>
<dbReference type="Gene3D" id="1.10.10.10">
    <property type="entry name" value="Winged helix-like DNA-binding domain superfamily/Winged helix DNA-binding domain"/>
    <property type="match status" value="1"/>
</dbReference>
<feature type="region of interest" description="Disordered" evidence="7">
    <location>
        <begin position="1"/>
        <end position="27"/>
    </location>
</feature>
<dbReference type="Proteomes" id="UP000006158">
    <property type="component" value="Chromosome"/>
</dbReference>
<reference evidence="10 11" key="2">
    <citation type="journal article" date="2009" name="Genome Res.">
        <title>Ortho-proteogenomics: multiple proteomes investigation through orthology and a new MS-based protocol.</title>
        <authorList>
            <person name="Gallien S."/>
            <person name="Perrodou E."/>
            <person name="Carapito C."/>
            <person name="Deshayes C."/>
            <person name="Reyrat J.M."/>
            <person name="Van Dorsselaer A."/>
            <person name="Poch O."/>
            <person name="Schaeffer C."/>
            <person name="Lecompte O."/>
        </authorList>
    </citation>
    <scope>NUCLEOTIDE SEQUENCE [LARGE SCALE GENOMIC DNA]</scope>
    <source>
        <strain evidence="11">ATCC 700084 / mc(2)155</strain>
    </source>
</reference>
<dbReference type="GO" id="GO:0006352">
    <property type="term" value="P:DNA-templated transcription initiation"/>
    <property type="evidence" value="ECO:0007669"/>
    <property type="project" value="InterPro"/>
</dbReference>
<dbReference type="PANTHER" id="PTHR43133:SF59">
    <property type="entry name" value="ECF RNA POLYMERASE SIGMA FACTOR SIGR"/>
    <property type="match status" value="1"/>
</dbReference>
<evidence type="ECO:0000313" key="11">
    <source>
        <dbReference type="Proteomes" id="UP000006158"/>
    </source>
</evidence>
<dbReference type="GO" id="GO:0006950">
    <property type="term" value="P:response to stress"/>
    <property type="evidence" value="ECO:0007669"/>
    <property type="project" value="UniProtKB-ARBA"/>
</dbReference>
<evidence type="ECO:0000256" key="6">
    <source>
        <dbReference type="RuleBase" id="RU000716"/>
    </source>
</evidence>
<dbReference type="InterPro" id="IPR036388">
    <property type="entry name" value="WH-like_DNA-bd_sf"/>
</dbReference>
<evidence type="ECO:0000256" key="3">
    <source>
        <dbReference type="ARBA" id="ARBA00023082"/>
    </source>
</evidence>
<accession>I7GC34</accession>
<keyword evidence="10" id="KW-0808">Transferase</keyword>
<dbReference type="InterPro" id="IPR000838">
    <property type="entry name" value="RNA_pol_sigma70_ECF_CS"/>
</dbReference>
<feature type="domain" description="RNA polymerase sigma-70 region 2" evidence="8">
    <location>
        <begin position="44"/>
        <end position="108"/>
    </location>
</feature>
<dbReference type="PROSITE" id="PS01063">
    <property type="entry name" value="SIGMA70_ECF"/>
    <property type="match status" value="1"/>
</dbReference>
<dbReference type="SUPFAM" id="SSF88659">
    <property type="entry name" value="Sigma3 and sigma4 domains of RNA polymerase sigma factors"/>
    <property type="match status" value="1"/>
</dbReference>
<protein>
    <recommendedName>
        <fullName evidence="6">RNA polymerase sigma factor</fullName>
    </recommendedName>
</protein>
<keyword evidence="5 6" id="KW-0804">Transcription</keyword>
<dbReference type="SUPFAM" id="SSF88946">
    <property type="entry name" value="Sigma2 domain of RNA polymerase sigma factors"/>
    <property type="match status" value="1"/>
</dbReference>
<keyword evidence="2 6" id="KW-0805">Transcription regulation</keyword>
<dbReference type="EMBL" id="CP001663">
    <property type="protein sequence ID" value="AFP40756.1"/>
    <property type="molecule type" value="Genomic_DNA"/>
</dbReference>
<organism evidence="10 11">
    <name type="scientific">Mycolicibacterium smegmatis (strain ATCC 700084 / mc(2)155)</name>
    <name type="common">Mycobacterium smegmatis</name>
    <dbReference type="NCBI Taxonomy" id="246196"/>
    <lineage>
        <taxon>Bacteria</taxon>
        <taxon>Bacillati</taxon>
        <taxon>Actinomycetota</taxon>
        <taxon>Actinomycetes</taxon>
        <taxon>Mycobacteriales</taxon>
        <taxon>Mycobacteriaceae</taxon>
        <taxon>Mycolicibacterium</taxon>
    </lineage>
</organism>
<evidence type="ECO:0000256" key="1">
    <source>
        <dbReference type="ARBA" id="ARBA00010641"/>
    </source>
</evidence>
<dbReference type="InterPro" id="IPR039425">
    <property type="entry name" value="RNA_pol_sigma-70-like"/>
</dbReference>
<dbReference type="PANTHER" id="PTHR43133">
    <property type="entry name" value="RNA POLYMERASE ECF-TYPE SIGMA FACTO"/>
    <property type="match status" value="1"/>
</dbReference>
<dbReference type="KEGG" id="msg:MSMEI_4300"/>
<comment type="similarity">
    <text evidence="1 6">Belongs to the sigma-70 factor family. ECF subfamily.</text>
</comment>
<dbReference type="GO" id="GO:0016987">
    <property type="term" value="F:sigma factor activity"/>
    <property type="evidence" value="ECO:0007669"/>
    <property type="project" value="UniProtKB-KW"/>
</dbReference>
<dbReference type="InterPro" id="IPR013249">
    <property type="entry name" value="RNA_pol_sigma70_r4_t2"/>
</dbReference>
<sequence length="204" mass="22970">MTTHPEPGEGVAMVTSQHTAGTEPAPAANDTELSARFVNETLPYMSQLRSRARRLTRNPVDAEDLVQETMLRAYTGFGTFREGTNLRAWLLHIMTNTYISGLRRARRRPSEYLCDHTSDHQMAAQDRRSQSAELDALDALPNIELAGALATLPEQFRLAIYYRDVVGLRYREIAEIMACSEGTIMSRLYRGRRRLRLLLAAGAT</sequence>
<dbReference type="Pfam" id="PF08281">
    <property type="entry name" value="Sigma70_r4_2"/>
    <property type="match status" value="1"/>
</dbReference>
<dbReference type="GO" id="GO:0016779">
    <property type="term" value="F:nucleotidyltransferase activity"/>
    <property type="evidence" value="ECO:0007669"/>
    <property type="project" value="UniProtKB-KW"/>
</dbReference>
<dbReference type="NCBIfam" id="TIGR02937">
    <property type="entry name" value="sigma70-ECF"/>
    <property type="match status" value="1"/>
</dbReference>
<dbReference type="Gene3D" id="1.10.1740.10">
    <property type="match status" value="1"/>
</dbReference>
<dbReference type="AlphaFoldDB" id="I7GC34"/>
<reference evidence="10 11" key="1">
    <citation type="journal article" date="2007" name="Genome Biol.">
        <title>Interrupted coding sequences in Mycobacterium smegmatis: authentic mutations or sequencing errors?</title>
        <authorList>
            <person name="Deshayes C."/>
            <person name="Perrodou E."/>
            <person name="Gallien S."/>
            <person name="Euphrasie D."/>
            <person name="Schaeffer C."/>
            <person name="Van-Dorsselaer A."/>
            <person name="Poch O."/>
            <person name="Lecompte O."/>
            <person name="Reyrat J.M."/>
        </authorList>
    </citation>
    <scope>NUCLEOTIDE SEQUENCE [LARGE SCALE GENOMIC DNA]</scope>
    <source>
        <strain evidence="11">ATCC 700084 / mc(2)155</strain>
    </source>
</reference>
<name>I7GC34_MYCS2</name>
<keyword evidence="4 6" id="KW-0238">DNA-binding</keyword>
<evidence type="ECO:0000259" key="9">
    <source>
        <dbReference type="Pfam" id="PF08281"/>
    </source>
</evidence>
<keyword evidence="3 6" id="KW-0731">Sigma factor</keyword>
<dbReference type="GO" id="GO:0003677">
    <property type="term" value="F:DNA binding"/>
    <property type="evidence" value="ECO:0007669"/>
    <property type="project" value="UniProtKB-KW"/>
</dbReference>
<evidence type="ECO:0000256" key="2">
    <source>
        <dbReference type="ARBA" id="ARBA00023015"/>
    </source>
</evidence>
<keyword evidence="10" id="KW-0548">Nucleotidyltransferase</keyword>
<dbReference type="PATRIC" id="fig|246196.56.peg.4397"/>
<evidence type="ECO:0000313" key="10">
    <source>
        <dbReference type="EMBL" id="AFP40756.1"/>
    </source>
</evidence>
<evidence type="ECO:0000256" key="4">
    <source>
        <dbReference type="ARBA" id="ARBA00023125"/>
    </source>
</evidence>
<evidence type="ECO:0000259" key="8">
    <source>
        <dbReference type="Pfam" id="PF04542"/>
    </source>
</evidence>
<evidence type="ECO:0000256" key="7">
    <source>
        <dbReference type="SAM" id="MobiDB-lite"/>
    </source>
</evidence>
<dbReference type="InterPro" id="IPR014284">
    <property type="entry name" value="RNA_pol_sigma-70_dom"/>
</dbReference>
<proteinExistence type="inferred from homology"/>
<gene>
    <name evidence="10" type="primary">rpoE</name>
    <name evidence="10" type="ordered locus">MSMEI_4300</name>
</gene>
<dbReference type="InterPro" id="IPR013324">
    <property type="entry name" value="RNA_pol_sigma_r3/r4-like"/>
</dbReference>
<evidence type="ECO:0000256" key="5">
    <source>
        <dbReference type="ARBA" id="ARBA00023163"/>
    </source>
</evidence>